<organism evidence="1 2">
    <name type="scientific">Aquamicrobium terrae</name>
    <dbReference type="NCBI Taxonomy" id="1324945"/>
    <lineage>
        <taxon>Bacteria</taxon>
        <taxon>Pseudomonadati</taxon>
        <taxon>Pseudomonadota</taxon>
        <taxon>Alphaproteobacteria</taxon>
        <taxon>Hyphomicrobiales</taxon>
        <taxon>Phyllobacteriaceae</taxon>
        <taxon>Aquamicrobium</taxon>
    </lineage>
</organism>
<sequence length="41" mass="4423">MHSDEFVAVEARNKALVRAQLYKAGADQSHSGAPPDGRADR</sequence>
<protein>
    <submittedName>
        <fullName evidence="1">Uncharacterized protein</fullName>
    </submittedName>
</protein>
<dbReference type="EMBL" id="JBEPML010000014">
    <property type="protein sequence ID" value="MET3793516.1"/>
    <property type="molecule type" value="Genomic_DNA"/>
</dbReference>
<evidence type="ECO:0000313" key="2">
    <source>
        <dbReference type="Proteomes" id="UP001549076"/>
    </source>
</evidence>
<accession>A0ABV2N395</accession>
<reference evidence="1 2" key="1">
    <citation type="submission" date="2024-06" db="EMBL/GenBank/DDBJ databases">
        <title>Genomic Encyclopedia of Type Strains, Phase IV (KMG-IV): sequencing the most valuable type-strain genomes for metagenomic binning, comparative biology and taxonomic classification.</title>
        <authorList>
            <person name="Goeker M."/>
        </authorList>
    </citation>
    <scope>NUCLEOTIDE SEQUENCE [LARGE SCALE GENOMIC DNA]</scope>
    <source>
        <strain evidence="1 2">DSM 27865</strain>
    </source>
</reference>
<dbReference type="Proteomes" id="UP001549076">
    <property type="component" value="Unassembled WGS sequence"/>
</dbReference>
<comment type="caution">
    <text evidence="1">The sequence shown here is derived from an EMBL/GenBank/DDBJ whole genome shotgun (WGS) entry which is preliminary data.</text>
</comment>
<keyword evidence="2" id="KW-1185">Reference proteome</keyword>
<proteinExistence type="predicted"/>
<gene>
    <name evidence="1" type="ORF">ABID37_003744</name>
</gene>
<name>A0ABV2N395_9HYPH</name>
<evidence type="ECO:0000313" key="1">
    <source>
        <dbReference type="EMBL" id="MET3793516.1"/>
    </source>
</evidence>